<evidence type="ECO:0000313" key="2">
    <source>
        <dbReference type="Proteomes" id="UP001054821"/>
    </source>
</evidence>
<protein>
    <submittedName>
        <fullName evidence="1">Uncharacterized protein</fullName>
    </submittedName>
</protein>
<accession>A0AAD4WTB4</accession>
<comment type="caution">
    <text evidence="1">The sequence shown here is derived from an EMBL/GenBank/DDBJ whole genome shotgun (WGS) entry which is preliminary data.</text>
</comment>
<dbReference type="Proteomes" id="UP001054821">
    <property type="component" value="Chromosome 1"/>
</dbReference>
<dbReference type="AlphaFoldDB" id="A0AAD4WTB4"/>
<sequence length="74" mass="8620">MSLHLDLISEKRVFLLLTRATCIQVTTKNWKSEKNIRWALIYYGNGQGEGMFDYASSFGNLHVFLLHSNYEVFC</sequence>
<evidence type="ECO:0000313" key="1">
    <source>
        <dbReference type="EMBL" id="KAI5348132.1"/>
    </source>
</evidence>
<organism evidence="1 2">
    <name type="scientific">Prunus dulcis</name>
    <name type="common">Almond</name>
    <name type="synonym">Amygdalus dulcis</name>
    <dbReference type="NCBI Taxonomy" id="3755"/>
    <lineage>
        <taxon>Eukaryota</taxon>
        <taxon>Viridiplantae</taxon>
        <taxon>Streptophyta</taxon>
        <taxon>Embryophyta</taxon>
        <taxon>Tracheophyta</taxon>
        <taxon>Spermatophyta</taxon>
        <taxon>Magnoliopsida</taxon>
        <taxon>eudicotyledons</taxon>
        <taxon>Gunneridae</taxon>
        <taxon>Pentapetalae</taxon>
        <taxon>rosids</taxon>
        <taxon>fabids</taxon>
        <taxon>Rosales</taxon>
        <taxon>Rosaceae</taxon>
        <taxon>Amygdaloideae</taxon>
        <taxon>Amygdaleae</taxon>
        <taxon>Prunus</taxon>
    </lineage>
</organism>
<gene>
    <name evidence="1" type="ORF">L3X38_001019</name>
</gene>
<dbReference type="EMBL" id="JAJFAZ020000001">
    <property type="protein sequence ID" value="KAI5348132.1"/>
    <property type="molecule type" value="Genomic_DNA"/>
</dbReference>
<proteinExistence type="predicted"/>
<reference evidence="1 2" key="1">
    <citation type="journal article" date="2022" name="G3 (Bethesda)">
        <title>Whole-genome sequence and methylome profiling of the almond [Prunus dulcis (Mill.) D.A. Webb] cultivar 'Nonpareil'.</title>
        <authorList>
            <person name="D'Amico-Willman K.M."/>
            <person name="Ouma W.Z."/>
            <person name="Meulia T."/>
            <person name="Sideli G.M."/>
            <person name="Gradziel T.M."/>
            <person name="Fresnedo-Ramirez J."/>
        </authorList>
    </citation>
    <scope>NUCLEOTIDE SEQUENCE [LARGE SCALE GENOMIC DNA]</scope>
    <source>
        <strain evidence="1">Clone GOH B32 T37-40</strain>
    </source>
</reference>
<keyword evidence="2" id="KW-1185">Reference proteome</keyword>
<name>A0AAD4WTB4_PRUDU</name>